<gene>
    <name evidence="6" type="primary">fgd1_4</name>
    <name evidence="6" type="ORF">DSM104329_04615</name>
</gene>
<evidence type="ECO:0000313" key="7">
    <source>
        <dbReference type="Proteomes" id="UP001162834"/>
    </source>
</evidence>
<evidence type="ECO:0000259" key="5">
    <source>
        <dbReference type="Pfam" id="PF00296"/>
    </source>
</evidence>
<keyword evidence="1" id="KW-0285">Flavoprotein</keyword>
<dbReference type="Proteomes" id="UP001162834">
    <property type="component" value="Chromosome"/>
</dbReference>
<reference evidence="6" key="1">
    <citation type="journal article" date="2022" name="Int. J. Syst. Evol. Microbiol.">
        <title>Pseudomonas aegrilactucae sp. nov. and Pseudomonas morbosilactucae sp. nov., pathogens causing bacterial rot of lettuce in Japan.</title>
        <authorList>
            <person name="Sawada H."/>
            <person name="Fujikawa T."/>
            <person name="Satou M."/>
        </authorList>
    </citation>
    <scope>NUCLEOTIDE SEQUENCE</scope>
    <source>
        <strain evidence="6">0166_1</strain>
    </source>
</reference>
<dbReference type="RefSeq" id="WP_259312221.1">
    <property type="nucleotide sequence ID" value="NZ_CP087164.1"/>
</dbReference>
<accession>A0A9E6Y0Z7</accession>
<dbReference type="AlphaFoldDB" id="A0A9E6Y0Z7"/>
<dbReference type="InterPro" id="IPR019952">
    <property type="entry name" value="F420_OxRdatse_Rv1855c_pred"/>
</dbReference>
<keyword evidence="4" id="KW-0503">Monooxygenase</keyword>
<evidence type="ECO:0000256" key="1">
    <source>
        <dbReference type="ARBA" id="ARBA00022630"/>
    </source>
</evidence>
<feature type="domain" description="Luciferase-like" evidence="5">
    <location>
        <begin position="13"/>
        <end position="258"/>
    </location>
</feature>
<keyword evidence="3 6" id="KW-0560">Oxidoreductase</keyword>
<evidence type="ECO:0000256" key="2">
    <source>
        <dbReference type="ARBA" id="ARBA00022643"/>
    </source>
</evidence>
<name>A0A9E6Y0Z7_9ACTN</name>
<dbReference type="InterPro" id="IPR036661">
    <property type="entry name" value="Luciferase-like_sf"/>
</dbReference>
<proteinExistence type="predicted"/>
<dbReference type="InterPro" id="IPR050172">
    <property type="entry name" value="SsuD_RutA_monooxygenase"/>
</dbReference>
<keyword evidence="7" id="KW-1185">Reference proteome</keyword>
<sequence>MRAPISLDLHLPNFNYPGVGPEGLLDKLTEIARTAERTGFTSVTLMDHLHQIPGVGPRTNWMLEGNAGLAALAARTSTINLGLLVGGVTYRNPAFMAKATTTIDVLSGGRAFLGLGAAWFEEEHNAYGFDFPALGVRFERLEEALQIARKMFTEEESSFSGRHYRTDNVLNNPRPIRGDVPIVVGGSGERKTLRMVAEYADGCNVFGDVAHVKHLMGVLGGHCEKAGRDPGQITKTRLAVLLIAPTHEAAQAKLDQIRPHTDPERLSRMVMAGDPDSVGEEVQRYLDAGLDGLTFSLPDVHDIETLTLAGETLAPLIGVSAGRT</sequence>
<dbReference type="Gene3D" id="3.20.20.30">
    <property type="entry name" value="Luciferase-like domain"/>
    <property type="match status" value="1"/>
</dbReference>
<evidence type="ECO:0000256" key="3">
    <source>
        <dbReference type="ARBA" id="ARBA00023002"/>
    </source>
</evidence>
<dbReference type="NCBIfam" id="TIGR03560">
    <property type="entry name" value="F420_Rv1855c"/>
    <property type="match status" value="1"/>
</dbReference>
<dbReference type="PANTHER" id="PTHR42847">
    <property type="entry name" value="ALKANESULFONATE MONOOXYGENASE"/>
    <property type="match status" value="1"/>
</dbReference>
<evidence type="ECO:0000313" key="6">
    <source>
        <dbReference type="EMBL" id="UGS38192.1"/>
    </source>
</evidence>
<dbReference type="KEGG" id="sbae:DSM104329_04615"/>
<organism evidence="6 7">
    <name type="scientific">Capillimicrobium parvum</name>
    <dbReference type="NCBI Taxonomy" id="2884022"/>
    <lineage>
        <taxon>Bacteria</taxon>
        <taxon>Bacillati</taxon>
        <taxon>Actinomycetota</taxon>
        <taxon>Thermoleophilia</taxon>
        <taxon>Solirubrobacterales</taxon>
        <taxon>Capillimicrobiaceae</taxon>
        <taxon>Capillimicrobium</taxon>
    </lineage>
</organism>
<dbReference type="Pfam" id="PF00296">
    <property type="entry name" value="Bac_luciferase"/>
    <property type="match status" value="1"/>
</dbReference>
<protein>
    <submittedName>
        <fullName evidence="6">F420-dependent glucose-6-phosphate dehydrogenase 1</fullName>
        <ecNumber evidence="6">1.1.98.2</ecNumber>
    </submittedName>
</protein>
<dbReference type="EC" id="1.1.98.2" evidence="6"/>
<dbReference type="InterPro" id="IPR011251">
    <property type="entry name" value="Luciferase-like_dom"/>
</dbReference>
<dbReference type="GO" id="GO:0052749">
    <property type="term" value="F:glucose-6-phosphate dehydrogenase (coenzyme F420) activity"/>
    <property type="evidence" value="ECO:0007669"/>
    <property type="project" value="UniProtKB-EC"/>
</dbReference>
<evidence type="ECO:0000256" key="4">
    <source>
        <dbReference type="ARBA" id="ARBA00023033"/>
    </source>
</evidence>
<dbReference type="GO" id="GO:0046306">
    <property type="term" value="P:alkanesulfonate catabolic process"/>
    <property type="evidence" value="ECO:0007669"/>
    <property type="project" value="TreeGrafter"/>
</dbReference>
<keyword evidence="2" id="KW-0288">FMN</keyword>
<dbReference type="EMBL" id="CP087164">
    <property type="protein sequence ID" value="UGS38192.1"/>
    <property type="molecule type" value="Genomic_DNA"/>
</dbReference>
<dbReference type="SUPFAM" id="SSF51679">
    <property type="entry name" value="Bacterial luciferase-like"/>
    <property type="match status" value="1"/>
</dbReference>
<dbReference type="PANTHER" id="PTHR42847:SF8">
    <property type="entry name" value="CONSERVED PROTEIN"/>
    <property type="match status" value="1"/>
</dbReference>
<dbReference type="GO" id="GO:0008726">
    <property type="term" value="F:alkanesulfonate monooxygenase activity"/>
    <property type="evidence" value="ECO:0007669"/>
    <property type="project" value="TreeGrafter"/>
</dbReference>